<dbReference type="Proteomes" id="UP001497535">
    <property type="component" value="Unassembled WGS sequence"/>
</dbReference>
<dbReference type="EMBL" id="CAVMJV010000037">
    <property type="protein sequence ID" value="CAK5079058.1"/>
    <property type="molecule type" value="Genomic_DNA"/>
</dbReference>
<proteinExistence type="predicted"/>
<comment type="caution">
    <text evidence="1">The sequence shown here is derived from an EMBL/GenBank/DDBJ whole genome shotgun (WGS) entry which is preliminary data.</text>
</comment>
<keyword evidence="2" id="KW-1185">Reference proteome</keyword>
<gene>
    <name evidence="1" type="ORF">MENTE1834_LOCUS26136</name>
</gene>
<accession>A0ACB0ZLA6</accession>
<evidence type="ECO:0000313" key="1">
    <source>
        <dbReference type="EMBL" id="CAK5079058.1"/>
    </source>
</evidence>
<organism evidence="1 2">
    <name type="scientific">Meloidogyne enterolobii</name>
    <name type="common">Root-knot nematode worm</name>
    <name type="synonym">Meloidogyne mayaguensis</name>
    <dbReference type="NCBI Taxonomy" id="390850"/>
    <lineage>
        <taxon>Eukaryota</taxon>
        <taxon>Metazoa</taxon>
        <taxon>Ecdysozoa</taxon>
        <taxon>Nematoda</taxon>
        <taxon>Chromadorea</taxon>
        <taxon>Rhabditida</taxon>
        <taxon>Tylenchina</taxon>
        <taxon>Tylenchomorpha</taxon>
        <taxon>Tylenchoidea</taxon>
        <taxon>Meloidogynidae</taxon>
        <taxon>Meloidogyninae</taxon>
        <taxon>Meloidogyne</taxon>
    </lineage>
</organism>
<sequence>MEKHNFLVRMHNLPRNSSLCQILHFIWETVDFEPDEALVRAYSANDAIVGFVNKKFADETVRYCNGRGWYGRIISVSPSNDEELQQIIEESKIAGPDKGPERLGKRKNIEDEIYNDENRNDFDEDNSDFVFGGLDNYSDSDSDDLNLMVPDYFLHGAAPDTLNFNNSQNPERLTKIKNAGQKSLTAKQNSFDISRDSQRTVNNSDKSLDEDIIFEKNTSATAGPPTKHRKRARRRPGKEQRRKSREENEESSSQQPSALSHQKLTGKRLRLESSSQQPSPLNSANSSFQKVPNSIQSASFDQALNRFPIPSIHTIPVRQSPPIPFNRGAKWGPPPISFPQLSSSSASTSISSFSVRDTTPFEIQIIISSQHCLLKWSIPDDIYINSQSVEITGGTDEKIIQRLAREKQYLQKVTPGTRYSATIQGFDVEGRQCAISSVHYRAYFSKSELERVMALASRFCGDLMYQFDIVHRCKPKSYFDNIYSQPDGQRMMMPYLKDENGHPGCPINGEIEGCFFSSLLQGDSLPNASPFGDVQMILEVNKILDFKRMNMYFADFYCNQAFAGGQGVSSALHYITVVVCEKNSQTDKFCANRLLRLDPSNNKFLKLLPTSNSGSPRYLTNSTSGLLVEIYYTKPVSLFQAKKFREISTIGKGSSRPMGLPNNKLCKICN</sequence>
<protein>
    <submittedName>
        <fullName evidence="1">Uncharacterized protein</fullName>
    </submittedName>
</protein>
<reference evidence="1" key="1">
    <citation type="submission" date="2023-11" db="EMBL/GenBank/DDBJ databases">
        <authorList>
            <person name="Poullet M."/>
        </authorList>
    </citation>
    <scope>NUCLEOTIDE SEQUENCE</scope>
    <source>
        <strain evidence="1">E1834</strain>
    </source>
</reference>
<evidence type="ECO:0000313" key="2">
    <source>
        <dbReference type="Proteomes" id="UP001497535"/>
    </source>
</evidence>
<name>A0ACB0ZLA6_MELEN</name>